<dbReference type="AlphaFoldDB" id="A0AAD5XWU3"/>
<reference evidence="1" key="1">
    <citation type="submission" date="2020-05" db="EMBL/GenBank/DDBJ databases">
        <title>Phylogenomic resolution of chytrid fungi.</title>
        <authorList>
            <person name="Stajich J.E."/>
            <person name="Amses K."/>
            <person name="Simmons R."/>
            <person name="Seto K."/>
            <person name="Myers J."/>
            <person name="Bonds A."/>
            <person name="Quandt C.A."/>
            <person name="Barry K."/>
            <person name="Liu P."/>
            <person name="Grigoriev I."/>
            <person name="Longcore J.E."/>
            <person name="James T.Y."/>
        </authorList>
    </citation>
    <scope>NUCLEOTIDE SEQUENCE</scope>
    <source>
        <strain evidence="1">JEL0476</strain>
    </source>
</reference>
<dbReference type="EMBL" id="JADGJW010000595">
    <property type="protein sequence ID" value="KAJ3214740.1"/>
    <property type="molecule type" value="Genomic_DNA"/>
</dbReference>
<evidence type="ECO:0000313" key="1">
    <source>
        <dbReference type="EMBL" id="KAJ3214740.1"/>
    </source>
</evidence>
<accession>A0AAD5XWU3</accession>
<comment type="caution">
    <text evidence="1">The sequence shown here is derived from an EMBL/GenBank/DDBJ whole genome shotgun (WGS) entry which is preliminary data.</text>
</comment>
<gene>
    <name evidence="1" type="ORF">HK099_006685</name>
</gene>
<name>A0AAD5XWU3_9FUNG</name>
<evidence type="ECO:0000313" key="2">
    <source>
        <dbReference type="Proteomes" id="UP001211065"/>
    </source>
</evidence>
<proteinExistence type="predicted"/>
<protein>
    <submittedName>
        <fullName evidence="1">Uncharacterized protein</fullName>
    </submittedName>
</protein>
<organism evidence="1 2">
    <name type="scientific">Clydaea vesicula</name>
    <dbReference type="NCBI Taxonomy" id="447962"/>
    <lineage>
        <taxon>Eukaryota</taxon>
        <taxon>Fungi</taxon>
        <taxon>Fungi incertae sedis</taxon>
        <taxon>Chytridiomycota</taxon>
        <taxon>Chytridiomycota incertae sedis</taxon>
        <taxon>Chytridiomycetes</taxon>
        <taxon>Lobulomycetales</taxon>
        <taxon>Lobulomycetaceae</taxon>
        <taxon>Clydaea</taxon>
    </lineage>
</organism>
<dbReference type="Proteomes" id="UP001211065">
    <property type="component" value="Unassembled WGS sequence"/>
</dbReference>
<sequence>MLDNVDQLEPGYYFLSDSRNIYDVKESKHYTLYILENLSTAASFVDFKLSGEIKNVKLNQKAYFRDPVVFDPPIVRSTITLKLITTIKSASQTLEENLNSHLFVFSNGDRWSSTVIKNKYCEGFKKFMHFNIDFSTNRQLMVYFAKVNNIKLWQGSKEGNLAEEQNEEVGFDIQANHSASSAKIHYGKRRADPFINIVWVDDYTKGVEFSTK</sequence>
<keyword evidence="2" id="KW-1185">Reference proteome</keyword>